<dbReference type="AlphaFoldDB" id="A0A9K3LWT2"/>
<proteinExistence type="predicted"/>
<gene>
    <name evidence="2" type="ORF">IV203_030859</name>
</gene>
<keyword evidence="3" id="KW-1185">Reference proteome</keyword>
<dbReference type="Proteomes" id="UP000693970">
    <property type="component" value="Unassembled WGS sequence"/>
</dbReference>
<dbReference type="EMBL" id="JAGRRH010000006">
    <property type="protein sequence ID" value="KAG7368116.1"/>
    <property type="molecule type" value="Genomic_DNA"/>
</dbReference>
<evidence type="ECO:0000256" key="1">
    <source>
        <dbReference type="SAM" id="MobiDB-lite"/>
    </source>
</evidence>
<protein>
    <submittedName>
        <fullName evidence="2">Uncharacterized protein</fullName>
    </submittedName>
</protein>
<evidence type="ECO:0000313" key="2">
    <source>
        <dbReference type="EMBL" id="KAG7368116.1"/>
    </source>
</evidence>
<evidence type="ECO:0000313" key="3">
    <source>
        <dbReference type="Proteomes" id="UP000693970"/>
    </source>
</evidence>
<name>A0A9K3LWT2_9STRA</name>
<feature type="region of interest" description="Disordered" evidence="1">
    <location>
        <begin position="25"/>
        <end position="61"/>
    </location>
</feature>
<sequence length="402" mass="46227">MMFTNEKDLPAEMAPATKTDEILKMVDDQEEPEVLKDPSTQEDTYDKEEKDWREILPPPVPIEAEDFNEKYEIVPVTPESPSTVAITSGGNTPASHQHGEVVVPDFSRNKTNVSRRLWEAKESAEKDEQKLSHDLVPMTKEFQQYRKKMRTLIRYLDEYQEAMRILKAKRTQLFDHYAMMTKGTPIWDHVGKPLTPEQVAEIQYPGDDVSAENIELQSKSIMKVADEIESGSLVAFQQLAAMQDRLDELDYQTHIIDYVTEWDDVVTSMGDKEIKQSLELSKQRDHYVRKVDRLRKKVNRIERRGARDAPEGLQQKLDRNEDKLDKADDLYDSKANDLAVVLSESVRKGWIDLYPLIKNSMKFEVNRLSRESVTYGRLTGTLAALKGDYKDATKETNAAPEV</sequence>
<organism evidence="2 3">
    <name type="scientific">Nitzschia inconspicua</name>
    <dbReference type="NCBI Taxonomy" id="303405"/>
    <lineage>
        <taxon>Eukaryota</taxon>
        <taxon>Sar</taxon>
        <taxon>Stramenopiles</taxon>
        <taxon>Ochrophyta</taxon>
        <taxon>Bacillariophyta</taxon>
        <taxon>Bacillariophyceae</taxon>
        <taxon>Bacillariophycidae</taxon>
        <taxon>Bacillariales</taxon>
        <taxon>Bacillariaceae</taxon>
        <taxon>Nitzschia</taxon>
    </lineage>
</organism>
<reference evidence="2" key="1">
    <citation type="journal article" date="2021" name="Sci. Rep.">
        <title>Diploid genomic architecture of Nitzschia inconspicua, an elite biomass production diatom.</title>
        <authorList>
            <person name="Oliver A."/>
            <person name="Podell S."/>
            <person name="Pinowska A."/>
            <person name="Traller J.C."/>
            <person name="Smith S.R."/>
            <person name="McClure R."/>
            <person name="Beliaev A."/>
            <person name="Bohutskyi P."/>
            <person name="Hill E.A."/>
            <person name="Rabines A."/>
            <person name="Zheng H."/>
            <person name="Allen L.Z."/>
            <person name="Kuo A."/>
            <person name="Grigoriev I.V."/>
            <person name="Allen A.E."/>
            <person name="Hazlebeck D."/>
            <person name="Allen E.E."/>
        </authorList>
    </citation>
    <scope>NUCLEOTIDE SEQUENCE</scope>
    <source>
        <strain evidence="2">Hildebrandi</strain>
    </source>
</reference>
<dbReference type="OrthoDB" id="45765at2759"/>
<accession>A0A9K3LWT2</accession>
<comment type="caution">
    <text evidence="2">The sequence shown here is derived from an EMBL/GenBank/DDBJ whole genome shotgun (WGS) entry which is preliminary data.</text>
</comment>
<reference evidence="2" key="2">
    <citation type="submission" date="2021-04" db="EMBL/GenBank/DDBJ databases">
        <authorList>
            <person name="Podell S."/>
        </authorList>
    </citation>
    <scope>NUCLEOTIDE SEQUENCE</scope>
    <source>
        <strain evidence="2">Hildebrandi</strain>
    </source>
</reference>